<feature type="signal peptide" evidence="1">
    <location>
        <begin position="1"/>
        <end position="22"/>
    </location>
</feature>
<evidence type="ECO:0000256" key="1">
    <source>
        <dbReference type="SAM" id="SignalP"/>
    </source>
</evidence>
<gene>
    <name evidence="2" type="ordered locus">Aasi_0440</name>
</gene>
<reference evidence="2 3" key="1">
    <citation type="journal article" date="2010" name="J. Bacteriol.">
        <title>The genome of the amoeba symbiont 'Candidatus Amoebophilus asiaticus' reveals common mechanisms for host cell interaction among amoeba-associated bacteria.</title>
        <authorList>
            <person name="Schmitz-Esser S."/>
            <person name="Tischler P."/>
            <person name="Arnold R."/>
            <person name="Montanaro J."/>
            <person name="Wagner M."/>
            <person name="Rattei T."/>
            <person name="Horn M."/>
        </authorList>
    </citation>
    <scope>NUCLEOTIDE SEQUENCE [LARGE SCALE GENOMIC DNA]</scope>
    <source>
        <strain evidence="2 3">5a2</strain>
    </source>
</reference>
<dbReference type="EMBL" id="CP001102">
    <property type="protein sequence ID" value="ACE05851.1"/>
    <property type="molecule type" value="Genomic_DNA"/>
</dbReference>
<accession>B3ERJ9</accession>
<proteinExistence type="predicted"/>
<keyword evidence="1" id="KW-0732">Signal</keyword>
<evidence type="ECO:0000313" key="2">
    <source>
        <dbReference type="EMBL" id="ACE05851.1"/>
    </source>
</evidence>
<dbReference type="Proteomes" id="UP000001227">
    <property type="component" value="Chromosome"/>
</dbReference>
<protein>
    <submittedName>
        <fullName evidence="2">Uncharacterized protein</fullName>
    </submittedName>
</protein>
<dbReference type="AlphaFoldDB" id="B3ERJ9"/>
<dbReference type="eggNOG" id="ENOG5032QET">
    <property type="taxonomic scope" value="Bacteria"/>
</dbReference>
<dbReference type="RefSeq" id="WP_012472618.1">
    <property type="nucleotide sequence ID" value="NC_010830.1"/>
</dbReference>
<evidence type="ECO:0000313" key="3">
    <source>
        <dbReference type="Proteomes" id="UP000001227"/>
    </source>
</evidence>
<organism evidence="2 3">
    <name type="scientific">Amoebophilus asiaticus (strain 5a2)</name>
    <dbReference type="NCBI Taxonomy" id="452471"/>
    <lineage>
        <taxon>Bacteria</taxon>
        <taxon>Pseudomonadati</taxon>
        <taxon>Bacteroidota</taxon>
        <taxon>Cytophagia</taxon>
        <taxon>Cytophagales</taxon>
        <taxon>Amoebophilaceae</taxon>
        <taxon>Candidatus Amoebophilus</taxon>
    </lineage>
</organism>
<dbReference type="KEGG" id="aas:Aasi_0440"/>
<sequence>MIRDHMKFCILLLSMLAGSVSATDNPDGCVFDSNSITDDFLKENKNIQSYTWSNKDKTAYILLKSGEYVFVKKWACVHYGMEAKKISILPSEEQASITYWQKDMLSFGEQFLSTGNFEAYKSAVEKTDWAQGKDNLEVNDKYQIDIPGFSYPLYYATLERIGDMVITTVYYYMN</sequence>
<dbReference type="HOGENOM" id="CLU_1536903_0_0_10"/>
<name>B3ERJ9_AMOA5</name>
<feature type="chain" id="PRO_5002786259" evidence="1">
    <location>
        <begin position="23"/>
        <end position="174"/>
    </location>
</feature>
<keyword evidence="3" id="KW-1185">Reference proteome</keyword>